<evidence type="ECO:0000313" key="3">
    <source>
        <dbReference type="Proteomes" id="UP001195483"/>
    </source>
</evidence>
<proteinExistence type="predicted"/>
<protein>
    <submittedName>
        <fullName evidence="2">Uncharacterized protein</fullName>
    </submittedName>
</protein>
<name>A0AAE0TK49_9BIVA</name>
<feature type="region of interest" description="Disordered" evidence="1">
    <location>
        <begin position="65"/>
        <end position="87"/>
    </location>
</feature>
<reference evidence="2" key="2">
    <citation type="journal article" date="2021" name="Genome Biol. Evol.">
        <title>Developing a high-quality reference genome for a parasitic bivalve with doubly uniparental inheritance (Bivalvia: Unionida).</title>
        <authorList>
            <person name="Smith C.H."/>
        </authorList>
    </citation>
    <scope>NUCLEOTIDE SEQUENCE</scope>
    <source>
        <strain evidence="2">CHS0354</strain>
        <tissue evidence="2">Mantle</tissue>
    </source>
</reference>
<organism evidence="2 3">
    <name type="scientific">Potamilus streckersoni</name>
    <dbReference type="NCBI Taxonomy" id="2493646"/>
    <lineage>
        <taxon>Eukaryota</taxon>
        <taxon>Metazoa</taxon>
        <taxon>Spiralia</taxon>
        <taxon>Lophotrochozoa</taxon>
        <taxon>Mollusca</taxon>
        <taxon>Bivalvia</taxon>
        <taxon>Autobranchia</taxon>
        <taxon>Heteroconchia</taxon>
        <taxon>Palaeoheterodonta</taxon>
        <taxon>Unionida</taxon>
        <taxon>Unionoidea</taxon>
        <taxon>Unionidae</taxon>
        <taxon>Ambleminae</taxon>
        <taxon>Lampsilini</taxon>
        <taxon>Potamilus</taxon>
    </lineage>
</organism>
<sequence length="87" mass="9874">MKEFVIFYYLAYWLDIFPGGYGFSRSLETQAAANNFITNTDKNSCGSNLEDTLKRPRSLETQAAANNFITNTDKNSYGSNLEDTLKR</sequence>
<evidence type="ECO:0000313" key="2">
    <source>
        <dbReference type="EMBL" id="KAK3611859.1"/>
    </source>
</evidence>
<reference evidence="2" key="1">
    <citation type="journal article" date="2021" name="Genome Biol. Evol.">
        <title>A High-Quality Reference Genome for a Parasitic Bivalve with Doubly Uniparental Inheritance (Bivalvia: Unionida).</title>
        <authorList>
            <person name="Smith C.H."/>
        </authorList>
    </citation>
    <scope>NUCLEOTIDE SEQUENCE</scope>
    <source>
        <strain evidence="2">CHS0354</strain>
    </source>
</reference>
<gene>
    <name evidence="2" type="ORF">CHS0354_021275</name>
</gene>
<accession>A0AAE0TK49</accession>
<keyword evidence="3" id="KW-1185">Reference proteome</keyword>
<dbReference type="Proteomes" id="UP001195483">
    <property type="component" value="Unassembled WGS sequence"/>
</dbReference>
<reference evidence="2" key="3">
    <citation type="submission" date="2023-05" db="EMBL/GenBank/DDBJ databases">
        <authorList>
            <person name="Smith C.H."/>
        </authorList>
    </citation>
    <scope>NUCLEOTIDE SEQUENCE</scope>
    <source>
        <strain evidence="2">CHS0354</strain>
        <tissue evidence="2">Mantle</tissue>
    </source>
</reference>
<dbReference type="EMBL" id="JAEAOA010001311">
    <property type="protein sequence ID" value="KAK3611859.1"/>
    <property type="molecule type" value="Genomic_DNA"/>
</dbReference>
<dbReference type="AlphaFoldDB" id="A0AAE0TK49"/>
<evidence type="ECO:0000256" key="1">
    <source>
        <dbReference type="SAM" id="MobiDB-lite"/>
    </source>
</evidence>
<comment type="caution">
    <text evidence="2">The sequence shown here is derived from an EMBL/GenBank/DDBJ whole genome shotgun (WGS) entry which is preliminary data.</text>
</comment>